<evidence type="ECO:0000256" key="10">
    <source>
        <dbReference type="ARBA" id="ARBA00022984"/>
    </source>
</evidence>
<comment type="function">
    <text evidence="1">Removes C-terminal D-alanyl residues from sugar-peptide cell wall precursors.</text>
</comment>
<dbReference type="RefSeq" id="WP_191125131.1">
    <property type="nucleotide sequence ID" value="NZ_JACXWY010000013.1"/>
</dbReference>
<evidence type="ECO:0000256" key="5">
    <source>
        <dbReference type="ARBA" id="ARBA00022645"/>
    </source>
</evidence>
<dbReference type="InterPro" id="IPR037167">
    <property type="entry name" value="Peptidase_S11_C_sf"/>
</dbReference>
<evidence type="ECO:0000256" key="13">
    <source>
        <dbReference type="RuleBase" id="RU004016"/>
    </source>
</evidence>
<dbReference type="Gene3D" id="3.40.710.10">
    <property type="entry name" value="DD-peptidase/beta-lactamase superfamily"/>
    <property type="match status" value="1"/>
</dbReference>
<keyword evidence="10" id="KW-0573">Peptidoglycan synthesis</keyword>
<dbReference type="PANTHER" id="PTHR21581">
    <property type="entry name" value="D-ALANYL-D-ALANINE CARBOXYPEPTIDASE"/>
    <property type="match status" value="1"/>
</dbReference>
<dbReference type="GO" id="GO:0009252">
    <property type="term" value="P:peptidoglycan biosynthetic process"/>
    <property type="evidence" value="ECO:0007669"/>
    <property type="project" value="UniProtKB-KW"/>
</dbReference>
<evidence type="ECO:0000256" key="1">
    <source>
        <dbReference type="ARBA" id="ARBA00003217"/>
    </source>
</evidence>
<evidence type="ECO:0000313" key="15">
    <source>
        <dbReference type="EMBL" id="MBD3847830.1"/>
    </source>
</evidence>
<dbReference type="PRINTS" id="PR00725">
    <property type="entry name" value="DADACBPTASE1"/>
</dbReference>
<keyword evidence="5 15" id="KW-0121">Carboxypeptidase</keyword>
<keyword evidence="8" id="KW-0378">Hydrolase</keyword>
<dbReference type="InterPro" id="IPR001967">
    <property type="entry name" value="Peptidase_S11_N"/>
</dbReference>
<dbReference type="Pfam" id="PF00768">
    <property type="entry name" value="Peptidase_S11"/>
    <property type="match status" value="1"/>
</dbReference>
<name>A0A927EBW3_9HYPH</name>
<comment type="pathway">
    <text evidence="2">Cell wall biogenesis; peptidoglycan biosynthesis.</text>
</comment>
<dbReference type="PANTHER" id="PTHR21581:SF6">
    <property type="entry name" value="TRAFFICKING PROTEIN PARTICLE COMPLEX SUBUNIT 12"/>
    <property type="match status" value="1"/>
</dbReference>
<keyword evidence="7" id="KW-0732">Signal</keyword>
<dbReference type="AlphaFoldDB" id="A0A927EBW3"/>
<dbReference type="GO" id="GO:0009002">
    <property type="term" value="F:serine-type D-Ala-D-Ala carboxypeptidase activity"/>
    <property type="evidence" value="ECO:0007669"/>
    <property type="project" value="UniProtKB-EC"/>
</dbReference>
<dbReference type="SMART" id="SM00936">
    <property type="entry name" value="PBP5_C"/>
    <property type="match status" value="1"/>
</dbReference>
<dbReference type="EMBL" id="JACXWY010000013">
    <property type="protein sequence ID" value="MBD3847830.1"/>
    <property type="molecule type" value="Genomic_DNA"/>
</dbReference>
<evidence type="ECO:0000256" key="3">
    <source>
        <dbReference type="ARBA" id="ARBA00007164"/>
    </source>
</evidence>
<evidence type="ECO:0000256" key="7">
    <source>
        <dbReference type="ARBA" id="ARBA00022729"/>
    </source>
</evidence>
<dbReference type="Proteomes" id="UP000619295">
    <property type="component" value="Unassembled WGS sequence"/>
</dbReference>
<accession>A0A927EBW3</accession>
<protein>
    <recommendedName>
        <fullName evidence="4">serine-type D-Ala-D-Ala carboxypeptidase</fullName>
        <ecNumber evidence="4">3.4.16.4</ecNumber>
    </recommendedName>
</protein>
<keyword evidence="16" id="KW-1185">Reference proteome</keyword>
<dbReference type="GO" id="GO:0008360">
    <property type="term" value="P:regulation of cell shape"/>
    <property type="evidence" value="ECO:0007669"/>
    <property type="project" value="UniProtKB-KW"/>
</dbReference>
<evidence type="ECO:0000256" key="9">
    <source>
        <dbReference type="ARBA" id="ARBA00022960"/>
    </source>
</evidence>
<gene>
    <name evidence="15" type="ORF">IED13_19190</name>
</gene>
<dbReference type="EC" id="3.4.16.4" evidence="4"/>
<evidence type="ECO:0000259" key="14">
    <source>
        <dbReference type="SMART" id="SM00936"/>
    </source>
</evidence>
<dbReference type="InterPro" id="IPR018044">
    <property type="entry name" value="Peptidase_S11"/>
</dbReference>
<dbReference type="SUPFAM" id="SSF56601">
    <property type="entry name" value="beta-lactamase/transpeptidase-like"/>
    <property type="match status" value="1"/>
</dbReference>
<reference evidence="15" key="1">
    <citation type="submission" date="2020-09" db="EMBL/GenBank/DDBJ databases">
        <title>Bosea spartocytisi sp. nov. a root nodule endophyte of Spartocytisus supranubius in the high mountain ecosystem fo the Teide National Park (Canary Islands, Spain).</title>
        <authorList>
            <person name="Pulido-Suarez L."/>
            <person name="Peix A."/>
            <person name="Igual J.M."/>
            <person name="Socas-Perez N."/>
            <person name="Velazquez E."/>
            <person name="Flores-Felix J.D."/>
            <person name="Leon-Barrios M."/>
        </authorList>
    </citation>
    <scope>NUCLEOTIDE SEQUENCE</scope>
    <source>
        <strain evidence="15">SSUT16</strain>
    </source>
</reference>
<evidence type="ECO:0000256" key="6">
    <source>
        <dbReference type="ARBA" id="ARBA00022670"/>
    </source>
</evidence>
<evidence type="ECO:0000256" key="2">
    <source>
        <dbReference type="ARBA" id="ARBA00004752"/>
    </source>
</evidence>
<evidence type="ECO:0000256" key="8">
    <source>
        <dbReference type="ARBA" id="ARBA00022801"/>
    </source>
</evidence>
<evidence type="ECO:0000313" key="16">
    <source>
        <dbReference type="Proteomes" id="UP000619295"/>
    </source>
</evidence>
<dbReference type="InterPro" id="IPR015956">
    <property type="entry name" value="Peniciliin-bd_prot_C_sf"/>
</dbReference>
<keyword evidence="6" id="KW-0645">Protease</keyword>
<dbReference type="InterPro" id="IPR012907">
    <property type="entry name" value="Peptidase_S11_C"/>
</dbReference>
<dbReference type="SUPFAM" id="SSF69189">
    <property type="entry name" value="Penicillin-binding protein associated domain"/>
    <property type="match status" value="1"/>
</dbReference>
<comment type="caution">
    <text evidence="15">The sequence shown here is derived from an EMBL/GenBank/DDBJ whole genome shotgun (WGS) entry which is preliminary data.</text>
</comment>
<comment type="catalytic activity">
    <reaction evidence="12">
        <text>Preferential cleavage: (Ac)2-L-Lys-D-Ala-|-D-Ala. Also transpeptidation of peptidyl-alanyl moieties that are N-acyl substituents of D-alanine.</text>
        <dbReference type="EC" id="3.4.16.4"/>
    </reaction>
</comment>
<dbReference type="InterPro" id="IPR012338">
    <property type="entry name" value="Beta-lactam/transpept-like"/>
</dbReference>
<sequence>MSATFDPTSQGRPFPLAGRFLRGLALLLLVFVAAPEARAQNFQSQAPFAFLLDSDSGAVLYEKSADDPMVPASMAKIATALVAFQEIGAGRLNLDSEIGISENAWRKGGAPARGTTMFAMVRSRIKLSDILQGLIVQAGNDAAIALAEAIAGDEATFGRVMTERVRALGLTKSVFRNATGMPDPEQRVTARELALLANHIVKTYPELYKIFGQKEFTWNKIRQVNRNPLLTMEIGADGLQTGDLEESGYGLVGSAIENGQRLIVVVNGLKNGRDRAAEARKLLEWGFRAFEKRQLFADGEVIGEASVYGGEKGRIALRTKGAVSLLLPRGAGERLSARIVYQGPLNVPVQEGAAVAQLVVSRGDVKTLEVPLYAAETVKAGSLQSRALDALLEVSTGWVRQALARITRS</sequence>
<dbReference type="Pfam" id="PF07943">
    <property type="entry name" value="PBP5_C"/>
    <property type="match status" value="1"/>
</dbReference>
<comment type="similarity">
    <text evidence="3 13">Belongs to the peptidase S11 family.</text>
</comment>
<dbReference type="Gene3D" id="2.60.410.10">
    <property type="entry name" value="D-Ala-D-Ala carboxypeptidase, C-terminal domain"/>
    <property type="match status" value="1"/>
</dbReference>
<evidence type="ECO:0000256" key="11">
    <source>
        <dbReference type="ARBA" id="ARBA00023316"/>
    </source>
</evidence>
<feature type="domain" description="Peptidase S11 D-Ala-D-Ala carboxypeptidase A C-terminal" evidence="14">
    <location>
        <begin position="290"/>
        <end position="380"/>
    </location>
</feature>
<keyword evidence="11" id="KW-0961">Cell wall biogenesis/degradation</keyword>
<dbReference type="GO" id="GO:0006508">
    <property type="term" value="P:proteolysis"/>
    <property type="evidence" value="ECO:0007669"/>
    <property type="project" value="UniProtKB-KW"/>
</dbReference>
<proteinExistence type="inferred from homology"/>
<evidence type="ECO:0000256" key="4">
    <source>
        <dbReference type="ARBA" id="ARBA00012448"/>
    </source>
</evidence>
<evidence type="ECO:0000256" key="12">
    <source>
        <dbReference type="ARBA" id="ARBA00034000"/>
    </source>
</evidence>
<dbReference type="GO" id="GO:0071555">
    <property type="term" value="P:cell wall organization"/>
    <property type="evidence" value="ECO:0007669"/>
    <property type="project" value="UniProtKB-KW"/>
</dbReference>
<organism evidence="15 16">
    <name type="scientific">Bosea spartocytisi</name>
    <dbReference type="NCBI Taxonomy" id="2773451"/>
    <lineage>
        <taxon>Bacteria</taxon>
        <taxon>Pseudomonadati</taxon>
        <taxon>Pseudomonadota</taxon>
        <taxon>Alphaproteobacteria</taxon>
        <taxon>Hyphomicrobiales</taxon>
        <taxon>Boseaceae</taxon>
        <taxon>Bosea</taxon>
    </lineage>
</organism>
<keyword evidence="9" id="KW-0133">Cell shape</keyword>